<accession>A0A167GS21</accession>
<evidence type="ECO:0000256" key="1">
    <source>
        <dbReference type="SAM" id="MobiDB-lite"/>
    </source>
</evidence>
<dbReference type="AlphaFoldDB" id="A0A167GS21"/>
<dbReference type="EMBL" id="KV417333">
    <property type="protein sequence ID" value="KZO90849.1"/>
    <property type="molecule type" value="Genomic_DNA"/>
</dbReference>
<evidence type="ECO:0000313" key="2">
    <source>
        <dbReference type="EMBL" id="KZO90849.1"/>
    </source>
</evidence>
<reference evidence="2 3" key="1">
    <citation type="journal article" date="2016" name="Mol. Biol. Evol.">
        <title>Comparative Genomics of Early-Diverging Mushroom-Forming Fungi Provides Insights into the Origins of Lignocellulose Decay Capabilities.</title>
        <authorList>
            <person name="Nagy L.G."/>
            <person name="Riley R."/>
            <person name="Tritt A."/>
            <person name="Adam C."/>
            <person name="Daum C."/>
            <person name="Floudas D."/>
            <person name="Sun H."/>
            <person name="Yadav J.S."/>
            <person name="Pangilinan J."/>
            <person name="Larsson K.H."/>
            <person name="Matsuura K."/>
            <person name="Barry K."/>
            <person name="Labutti K."/>
            <person name="Kuo R."/>
            <person name="Ohm R.A."/>
            <person name="Bhattacharya S.S."/>
            <person name="Shirouzu T."/>
            <person name="Yoshinaga Y."/>
            <person name="Martin F.M."/>
            <person name="Grigoriev I.V."/>
            <person name="Hibbett D.S."/>
        </authorList>
    </citation>
    <scope>NUCLEOTIDE SEQUENCE [LARGE SCALE GENOMIC DNA]</scope>
    <source>
        <strain evidence="2 3">TUFC12733</strain>
    </source>
</reference>
<protein>
    <submittedName>
        <fullName evidence="2">Uncharacterized protein</fullName>
    </submittedName>
</protein>
<organism evidence="2 3">
    <name type="scientific">Calocera viscosa (strain TUFC12733)</name>
    <dbReference type="NCBI Taxonomy" id="1330018"/>
    <lineage>
        <taxon>Eukaryota</taxon>
        <taxon>Fungi</taxon>
        <taxon>Dikarya</taxon>
        <taxon>Basidiomycota</taxon>
        <taxon>Agaricomycotina</taxon>
        <taxon>Dacrymycetes</taxon>
        <taxon>Dacrymycetales</taxon>
        <taxon>Dacrymycetaceae</taxon>
        <taxon>Calocera</taxon>
    </lineage>
</organism>
<sequence length="281" mass="30280">MYAFHCDAISPRASSVRSPQMSPTSILSSNCSCVKQTWHHLSQACIEYNQQAALHPRILLLRKLELALQPPETLLLPSPPLPSFVAVARATVGQHLTGRGGGVAGATPLVDTCPSPEKAARIRPVREKCRGSPYTDANQHLPRARADVLRRTIPTPLGRGKATAHRDAPAHPLHTGRRGSRLLHSGSCGFLPRATKPVLQPRAATPAAAAGLSFPAEEANSTLPSGPRRSEFGIVLSHPRKEPGQRLGNPRWAERTGGRRAGSDPPHQQRVRSCPLRPALE</sequence>
<feature type="region of interest" description="Disordered" evidence="1">
    <location>
        <begin position="155"/>
        <end position="188"/>
    </location>
</feature>
<feature type="region of interest" description="Disordered" evidence="1">
    <location>
        <begin position="217"/>
        <end position="281"/>
    </location>
</feature>
<proteinExistence type="predicted"/>
<gene>
    <name evidence="2" type="ORF">CALVIDRAFT_374088</name>
</gene>
<name>A0A167GS21_CALVF</name>
<dbReference type="Proteomes" id="UP000076738">
    <property type="component" value="Unassembled WGS sequence"/>
</dbReference>
<keyword evidence="3" id="KW-1185">Reference proteome</keyword>
<evidence type="ECO:0000313" key="3">
    <source>
        <dbReference type="Proteomes" id="UP000076738"/>
    </source>
</evidence>